<reference evidence="1 2" key="1">
    <citation type="submission" date="2024-02" db="EMBL/GenBank/DDBJ databases">
        <title>High-quality chromosome-scale genome assembly of Pensacola bahiagrass (Paspalum notatum Flugge var. saurae).</title>
        <authorList>
            <person name="Vega J.M."/>
            <person name="Podio M."/>
            <person name="Orjuela J."/>
            <person name="Siena L.A."/>
            <person name="Pessino S.C."/>
            <person name="Combes M.C."/>
            <person name="Mariac C."/>
            <person name="Albertini E."/>
            <person name="Pupilli F."/>
            <person name="Ortiz J.P.A."/>
            <person name="Leblanc O."/>
        </authorList>
    </citation>
    <scope>NUCLEOTIDE SEQUENCE [LARGE SCALE GENOMIC DNA]</scope>
    <source>
        <strain evidence="1">R1</strain>
        <tissue evidence="1">Leaf</tissue>
    </source>
</reference>
<dbReference type="EMBL" id="CP144748">
    <property type="protein sequence ID" value="WVZ68369.1"/>
    <property type="molecule type" value="Genomic_DNA"/>
</dbReference>
<gene>
    <name evidence="1" type="ORF">U9M48_017318</name>
</gene>
<evidence type="ECO:0000313" key="1">
    <source>
        <dbReference type="EMBL" id="WVZ68369.1"/>
    </source>
</evidence>
<accession>A0AAQ3T781</accession>
<protein>
    <submittedName>
        <fullName evidence="1">Uncharacterized protein</fullName>
    </submittedName>
</protein>
<dbReference type="AlphaFoldDB" id="A0AAQ3T781"/>
<sequence length="116" mass="12362">MALRKGRYQGEQRALVCALCCNPAAGLPQSPSREDLISSAMAACCCSKKWECSSSCTSGPSAYLLPVSSGHGIMSWLIKTPITLQGLLASIVPNRVKKTPTVITKMVGDMEVESEK</sequence>
<dbReference type="Proteomes" id="UP001341281">
    <property type="component" value="Chromosome 04"/>
</dbReference>
<evidence type="ECO:0000313" key="2">
    <source>
        <dbReference type="Proteomes" id="UP001341281"/>
    </source>
</evidence>
<proteinExistence type="predicted"/>
<organism evidence="1 2">
    <name type="scientific">Paspalum notatum var. saurae</name>
    <dbReference type="NCBI Taxonomy" id="547442"/>
    <lineage>
        <taxon>Eukaryota</taxon>
        <taxon>Viridiplantae</taxon>
        <taxon>Streptophyta</taxon>
        <taxon>Embryophyta</taxon>
        <taxon>Tracheophyta</taxon>
        <taxon>Spermatophyta</taxon>
        <taxon>Magnoliopsida</taxon>
        <taxon>Liliopsida</taxon>
        <taxon>Poales</taxon>
        <taxon>Poaceae</taxon>
        <taxon>PACMAD clade</taxon>
        <taxon>Panicoideae</taxon>
        <taxon>Andropogonodae</taxon>
        <taxon>Paspaleae</taxon>
        <taxon>Paspalinae</taxon>
        <taxon>Paspalum</taxon>
    </lineage>
</organism>
<keyword evidence="2" id="KW-1185">Reference proteome</keyword>
<name>A0AAQ3T781_PASNO</name>